<organism evidence="1 2">
    <name type="scientific">Trametes pubescens</name>
    <name type="common">White-rot fungus</name>
    <dbReference type="NCBI Taxonomy" id="154538"/>
    <lineage>
        <taxon>Eukaryota</taxon>
        <taxon>Fungi</taxon>
        <taxon>Dikarya</taxon>
        <taxon>Basidiomycota</taxon>
        <taxon>Agaricomycotina</taxon>
        <taxon>Agaricomycetes</taxon>
        <taxon>Polyporales</taxon>
        <taxon>Polyporaceae</taxon>
        <taxon>Trametes</taxon>
    </lineage>
</organism>
<comment type="caution">
    <text evidence="1">The sequence shown here is derived from an EMBL/GenBank/DDBJ whole genome shotgun (WGS) entry which is preliminary data.</text>
</comment>
<reference evidence="1 2" key="1">
    <citation type="submission" date="2016-10" db="EMBL/GenBank/DDBJ databases">
        <title>Genome sequence of the basidiomycete white-rot fungus Trametes pubescens.</title>
        <authorList>
            <person name="Makela M.R."/>
            <person name="Granchi Z."/>
            <person name="Peng M."/>
            <person name="De Vries R.P."/>
            <person name="Grigoriev I."/>
            <person name="Riley R."/>
            <person name="Hilden K."/>
        </authorList>
    </citation>
    <scope>NUCLEOTIDE SEQUENCE [LARGE SCALE GENOMIC DNA]</scope>
    <source>
        <strain evidence="1 2">FBCC735</strain>
    </source>
</reference>
<name>A0A1M2W1Q9_TRAPU</name>
<keyword evidence="2" id="KW-1185">Reference proteome</keyword>
<evidence type="ECO:0000313" key="1">
    <source>
        <dbReference type="EMBL" id="OJT13788.1"/>
    </source>
</evidence>
<accession>A0A1M2W1Q9</accession>
<dbReference type="Proteomes" id="UP000184267">
    <property type="component" value="Unassembled WGS sequence"/>
</dbReference>
<sequence>MNPAAAHPAPVAPVSRPLHEYFAEVEWPARMVWQSYPTEQLDGQMIANKSSTCTKVSIAELINSNTVPFMYLERGIPPWRLTDTMAPCAKAWSQWQNAPCAGINVRKPIIYQTEYELEEQLASHFQTVFQTFLDLPLGGLVSDDAALRFNVEYCSHKARSNIVVKLLDKANHTTVGIVCQIEVKTEPMLSYHQDAIKALIDAKSPGLPQVLVAKQTVFSDVQRILLQMYNQLVEHKNTCSILLGDNIVYLFQLDIRRGTGGTSDNVGTLIVEGPLYMYPEGKQRPFTLAMMYDFIGWSTSNLLYRKHVEPRPPSPLLMLQGYWRNTIAANAFSRFSWTRGLMRLFAQWQLANCTSVVVDLPAGFILEDCKRVGPALVLPPFTPVALFKATKVCASYLPALRLRTDYIAGWGGSSLTVRGVHLGVPFILKFDINGSNNASEEWDRLASLDVVWAGYGGMLPIPYYGLFELSIGQFSLLSDNGIDLAQHRADCAVVRPLIDAARRQLHECGVEPTDIASRNTVWDGERITVIDFVQPVNDASEE</sequence>
<dbReference type="AlphaFoldDB" id="A0A1M2W1Q9"/>
<proteinExistence type="predicted"/>
<dbReference type="OrthoDB" id="2758508at2759"/>
<evidence type="ECO:0000313" key="2">
    <source>
        <dbReference type="Proteomes" id="UP000184267"/>
    </source>
</evidence>
<protein>
    <submittedName>
        <fullName evidence="1">Uncharacterized protein</fullName>
    </submittedName>
</protein>
<gene>
    <name evidence="1" type="ORF">TRAPUB_9635</name>
</gene>
<dbReference type="EMBL" id="MNAD01000360">
    <property type="protein sequence ID" value="OJT13788.1"/>
    <property type="molecule type" value="Genomic_DNA"/>
</dbReference>